<dbReference type="GO" id="GO:0006529">
    <property type="term" value="P:asparagine biosynthetic process"/>
    <property type="evidence" value="ECO:0007669"/>
    <property type="project" value="UniProtKB-KW"/>
</dbReference>
<dbReference type="EC" id="6.3.5.4" evidence="3"/>
<accession>A0AA96LVZ8</accession>
<feature type="domain" description="Glutamine amidotransferase type-2" evidence="10">
    <location>
        <begin position="2"/>
        <end position="217"/>
    </location>
</feature>
<keyword evidence="7" id="KW-0315">Glutamine amidotransferase</keyword>
<dbReference type="PIRSF" id="PIRSF001589">
    <property type="entry name" value="Asn_synthetase_glu-h"/>
    <property type="match status" value="1"/>
</dbReference>
<organism evidence="11 12">
    <name type="scientific">Paenibacillus roseopurpureus</name>
    <dbReference type="NCBI Taxonomy" id="2918901"/>
    <lineage>
        <taxon>Bacteria</taxon>
        <taxon>Bacillati</taxon>
        <taxon>Bacillota</taxon>
        <taxon>Bacilli</taxon>
        <taxon>Bacillales</taxon>
        <taxon>Paenibacillaceae</taxon>
        <taxon>Paenibacillus</taxon>
    </lineage>
</organism>
<evidence type="ECO:0000256" key="9">
    <source>
        <dbReference type="PIRSR" id="PIRSR001589-2"/>
    </source>
</evidence>
<keyword evidence="5 9" id="KW-0067">ATP-binding</keyword>
<comment type="similarity">
    <text evidence="2">Belongs to the asparagine synthetase family.</text>
</comment>
<dbReference type="RefSeq" id="WP_314805822.1">
    <property type="nucleotide sequence ID" value="NZ_CP130319.1"/>
</dbReference>
<dbReference type="CDD" id="cd00712">
    <property type="entry name" value="AsnB"/>
    <property type="match status" value="1"/>
</dbReference>
<name>A0AA96LVZ8_9BACL</name>
<dbReference type="InterPro" id="IPR001962">
    <property type="entry name" value="Asn_synthase"/>
</dbReference>
<comment type="pathway">
    <text evidence="1">Amino-acid biosynthesis; L-asparagine biosynthesis; L-asparagine from L-aspartate (L-Gln route): step 1/1.</text>
</comment>
<dbReference type="GO" id="GO:0005524">
    <property type="term" value="F:ATP binding"/>
    <property type="evidence" value="ECO:0007669"/>
    <property type="project" value="UniProtKB-KW"/>
</dbReference>
<dbReference type="EMBL" id="CP130319">
    <property type="protein sequence ID" value="WNR47143.1"/>
    <property type="molecule type" value="Genomic_DNA"/>
</dbReference>
<dbReference type="Gene3D" id="3.40.50.620">
    <property type="entry name" value="HUPs"/>
    <property type="match status" value="2"/>
</dbReference>
<evidence type="ECO:0000256" key="4">
    <source>
        <dbReference type="ARBA" id="ARBA00022741"/>
    </source>
</evidence>
<keyword evidence="12" id="KW-1185">Reference proteome</keyword>
<dbReference type="AlphaFoldDB" id="A0AA96LVZ8"/>
<dbReference type="KEGG" id="proo:MJB10_22365"/>
<dbReference type="InterPro" id="IPR006426">
    <property type="entry name" value="Asn_synth_AEB"/>
</dbReference>
<evidence type="ECO:0000259" key="10">
    <source>
        <dbReference type="PROSITE" id="PS51278"/>
    </source>
</evidence>
<dbReference type="PANTHER" id="PTHR43284">
    <property type="entry name" value="ASPARAGINE SYNTHETASE (GLUTAMINE-HYDROLYZING)"/>
    <property type="match status" value="1"/>
</dbReference>
<comment type="catalytic activity">
    <reaction evidence="8">
        <text>L-aspartate + L-glutamine + ATP + H2O = L-asparagine + L-glutamate + AMP + diphosphate + H(+)</text>
        <dbReference type="Rhea" id="RHEA:12228"/>
        <dbReference type="ChEBI" id="CHEBI:15377"/>
        <dbReference type="ChEBI" id="CHEBI:15378"/>
        <dbReference type="ChEBI" id="CHEBI:29985"/>
        <dbReference type="ChEBI" id="CHEBI:29991"/>
        <dbReference type="ChEBI" id="CHEBI:30616"/>
        <dbReference type="ChEBI" id="CHEBI:33019"/>
        <dbReference type="ChEBI" id="CHEBI:58048"/>
        <dbReference type="ChEBI" id="CHEBI:58359"/>
        <dbReference type="ChEBI" id="CHEBI:456215"/>
        <dbReference type="EC" id="6.3.5.4"/>
    </reaction>
</comment>
<gene>
    <name evidence="11" type="ORF">MJB10_22365</name>
</gene>
<evidence type="ECO:0000256" key="7">
    <source>
        <dbReference type="ARBA" id="ARBA00022962"/>
    </source>
</evidence>
<keyword evidence="4 9" id="KW-0547">Nucleotide-binding</keyword>
<dbReference type="SUPFAM" id="SSF56235">
    <property type="entry name" value="N-terminal nucleophile aminohydrolases (Ntn hydrolases)"/>
    <property type="match status" value="1"/>
</dbReference>
<evidence type="ECO:0000256" key="5">
    <source>
        <dbReference type="ARBA" id="ARBA00022840"/>
    </source>
</evidence>
<dbReference type="InterPro" id="IPR029055">
    <property type="entry name" value="Ntn_hydrolases_N"/>
</dbReference>
<keyword evidence="6" id="KW-0028">Amino-acid biosynthesis</keyword>
<feature type="binding site" evidence="9">
    <location>
        <position position="100"/>
    </location>
    <ligand>
        <name>L-glutamine</name>
        <dbReference type="ChEBI" id="CHEBI:58359"/>
    </ligand>
</feature>
<dbReference type="InterPro" id="IPR017932">
    <property type="entry name" value="GATase_2_dom"/>
</dbReference>
<keyword evidence="6" id="KW-0061">Asparagine biosynthesis</keyword>
<evidence type="ECO:0000256" key="1">
    <source>
        <dbReference type="ARBA" id="ARBA00005187"/>
    </source>
</evidence>
<evidence type="ECO:0000256" key="2">
    <source>
        <dbReference type="ARBA" id="ARBA00005752"/>
    </source>
</evidence>
<evidence type="ECO:0000256" key="8">
    <source>
        <dbReference type="ARBA" id="ARBA00048741"/>
    </source>
</evidence>
<dbReference type="PROSITE" id="PS51278">
    <property type="entry name" value="GATASE_TYPE_2"/>
    <property type="match status" value="1"/>
</dbReference>
<evidence type="ECO:0000313" key="11">
    <source>
        <dbReference type="EMBL" id="WNR47143.1"/>
    </source>
</evidence>
<dbReference type="Proteomes" id="UP001304650">
    <property type="component" value="Chromosome"/>
</dbReference>
<dbReference type="PANTHER" id="PTHR43284:SF1">
    <property type="entry name" value="ASPARAGINE SYNTHETASE"/>
    <property type="match status" value="1"/>
</dbReference>
<evidence type="ECO:0000313" key="12">
    <source>
        <dbReference type="Proteomes" id="UP001304650"/>
    </source>
</evidence>
<proteinExistence type="inferred from homology"/>
<dbReference type="InterPro" id="IPR033738">
    <property type="entry name" value="AsnB_N"/>
</dbReference>
<dbReference type="Gene3D" id="3.60.20.10">
    <property type="entry name" value="Glutamine Phosphoribosylpyrophosphate, subunit 1, domain 1"/>
    <property type="match status" value="1"/>
</dbReference>
<dbReference type="GO" id="GO:0004066">
    <property type="term" value="F:asparagine synthase (glutamine-hydrolyzing) activity"/>
    <property type="evidence" value="ECO:0007669"/>
    <property type="project" value="UniProtKB-EC"/>
</dbReference>
<sequence length="647" mass="74395">MSAITGIFQMKDAPVSIEHGALLMKALEKFPSDDSRAWCDDHVFLGCHAQWITPESVGEIVPFYDHERGLAITSDVILDNRDELFNQLQVERGRRSGMTDSELLLLAYRKWGGETPKHLIGDYAFMIWDQRNALLFGARDFTGSRTLYYHQNQDYFTFCTTIEPLLTLPYIERKLNEDWLAEYLAIPNIIDTVDVMSSVYKEIKQIPPAHSILVANGSITLTKYNSFTNEKPLQLKSNEEYEEAFRDVFRSAVTARLRTHHNVGSQLSGGLDSGSVVSFAAKALQKQNKTLYTYSSVPEDSFTDWTRKYRVANERPYIQSTIHHVGNISDQYLDFPGKSALSELDEWLDIMEMPYKFFENSVWIKGIYERAREQNIGILLSGARGNFTVSWGPAMGYYASLMRKLNWIHLYDEVSKYSENIGVGRARILKVTAQKAFPGLQRLFTNSNLVEQETLPVLISPEFARRTGVMDKLKSQGLSTGTLESRNVHEERVKHFQQLNLWSTSTTSSSKLALRYKIHGRDPTNDLRVVRFCLSLPLEQFVQKGYDRSIIRRSMKHHLPDNIRLNQRTRGVQGADVIHRMRPSWRAFIEEIQQLSHDPLASEVLNVPLLQNALSKYQEPKADYAFDADFKILMRSLIVYRFLRKLS</sequence>
<evidence type="ECO:0000256" key="6">
    <source>
        <dbReference type="ARBA" id="ARBA00022888"/>
    </source>
</evidence>
<dbReference type="Pfam" id="PF00733">
    <property type="entry name" value="Asn_synthase"/>
    <property type="match status" value="1"/>
</dbReference>
<dbReference type="InterPro" id="IPR051786">
    <property type="entry name" value="ASN_synthetase/amidase"/>
</dbReference>
<dbReference type="InterPro" id="IPR014729">
    <property type="entry name" value="Rossmann-like_a/b/a_fold"/>
</dbReference>
<feature type="binding site" evidence="9">
    <location>
        <position position="297"/>
    </location>
    <ligand>
        <name>ATP</name>
        <dbReference type="ChEBI" id="CHEBI:30616"/>
    </ligand>
</feature>
<protein>
    <recommendedName>
        <fullName evidence="3">asparagine synthase (glutamine-hydrolyzing)</fullName>
        <ecNumber evidence="3">6.3.5.4</ecNumber>
    </recommendedName>
</protein>
<evidence type="ECO:0000256" key="3">
    <source>
        <dbReference type="ARBA" id="ARBA00012737"/>
    </source>
</evidence>
<dbReference type="SUPFAM" id="SSF52402">
    <property type="entry name" value="Adenine nucleotide alpha hydrolases-like"/>
    <property type="match status" value="1"/>
</dbReference>
<dbReference type="Pfam" id="PF13537">
    <property type="entry name" value="GATase_7"/>
    <property type="match status" value="1"/>
</dbReference>
<reference evidence="11" key="1">
    <citation type="submission" date="2022-02" db="EMBL/GenBank/DDBJ databases">
        <title>Paenibacillus sp. MBLB1832 Whole Genome Shotgun Sequencing.</title>
        <authorList>
            <person name="Hwang C.Y."/>
            <person name="Cho E.-S."/>
            <person name="Seo M.-J."/>
        </authorList>
    </citation>
    <scope>NUCLEOTIDE SEQUENCE</scope>
    <source>
        <strain evidence="11">MBLB1832</strain>
    </source>
</reference>